<dbReference type="FunFam" id="2.10.25.10:FF:000010">
    <property type="entry name" value="Pro-epidermal growth factor"/>
    <property type="match status" value="1"/>
</dbReference>
<feature type="non-terminal residue" evidence="5">
    <location>
        <position position="220"/>
    </location>
</feature>
<dbReference type="Gene3D" id="2.120.10.30">
    <property type="entry name" value="TolB, C-terminal domain"/>
    <property type="match status" value="1"/>
</dbReference>
<dbReference type="AlphaFoldDB" id="A0A553QGI4"/>
<sequence>YIFWLSQGTSTSIQRSDLTGERIRTLLKVVDELKALTVDHRDSRLFWVQQGLEGQTAMGSCNYDGNIINVFNQHFNSPFLRMTVFLDYIYLTDVKSRGIIRLNKYTGGLGENVNSKRMLDTPADVRVVHPINQPVADVPFSAGCSRHTGECERVCSSPSDSGPCRCKNGFTLSKHGNYCEDINECSLWNHGCSLGCENVPGSYFCTCPRGYLLLPDLKTC</sequence>
<evidence type="ECO:0000313" key="6">
    <source>
        <dbReference type="Proteomes" id="UP000316079"/>
    </source>
</evidence>
<dbReference type="InterPro" id="IPR001881">
    <property type="entry name" value="EGF-like_Ca-bd_dom"/>
</dbReference>
<dbReference type="STRING" id="623744.A0A553QGI4"/>
<protein>
    <recommendedName>
        <fullName evidence="4">EGF-like calcium-binding domain-containing protein</fullName>
    </recommendedName>
</protein>
<evidence type="ECO:0000256" key="1">
    <source>
        <dbReference type="ARBA" id="ARBA00022536"/>
    </source>
</evidence>
<dbReference type="Gene3D" id="2.10.25.10">
    <property type="entry name" value="Laminin"/>
    <property type="match status" value="1"/>
</dbReference>
<dbReference type="PANTHER" id="PTHR46513:SF13">
    <property type="entry name" value="EGF-LIKE DOMAIN-CONTAINING PROTEIN"/>
    <property type="match status" value="1"/>
</dbReference>
<keyword evidence="1" id="KW-0245">EGF-like domain</keyword>
<keyword evidence="2" id="KW-0677">Repeat</keyword>
<dbReference type="InterPro" id="IPR018097">
    <property type="entry name" value="EGF_Ca-bd_CS"/>
</dbReference>
<evidence type="ECO:0000313" key="5">
    <source>
        <dbReference type="EMBL" id="TRY89044.1"/>
    </source>
</evidence>
<dbReference type="SUPFAM" id="SSF63825">
    <property type="entry name" value="YWTD domain"/>
    <property type="match status" value="1"/>
</dbReference>
<dbReference type="Proteomes" id="UP000316079">
    <property type="component" value="Unassembled WGS sequence"/>
</dbReference>
<dbReference type="InterPro" id="IPR009030">
    <property type="entry name" value="Growth_fac_rcpt_cys_sf"/>
</dbReference>
<accession>A0A553QGI4</accession>
<keyword evidence="3" id="KW-1015">Disulfide bond</keyword>
<dbReference type="SUPFAM" id="SSF57184">
    <property type="entry name" value="Growth factor receptor domain"/>
    <property type="match status" value="1"/>
</dbReference>
<evidence type="ECO:0000256" key="3">
    <source>
        <dbReference type="ARBA" id="ARBA00023157"/>
    </source>
</evidence>
<evidence type="ECO:0000256" key="2">
    <source>
        <dbReference type="ARBA" id="ARBA00022737"/>
    </source>
</evidence>
<dbReference type="GO" id="GO:0005509">
    <property type="term" value="F:calcium ion binding"/>
    <property type="evidence" value="ECO:0007669"/>
    <property type="project" value="InterPro"/>
</dbReference>
<name>A0A553QGI4_9TELE</name>
<dbReference type="EMBL" id="SRMA01026003">
    <property type="protein sequence ID" value="TRY89044.1"/>
    <property type="molecule type" value="Genomic_DNA"/>
</dbReference>
<evidence type="ECO:0000259" key="4">
    <source>
        <dbReference type="SMART" id="SM00179"/>
    </source>
</evidence>
<feature type="non-terminal residue" evidence="5">
    <location>
        <position position="1"/>
    </location>
</feature>
<dbReference type="SMART" id="SM00179">
    <property type="entry name" value="EGF_CA"/>
    <property type="match status" value="1"/>
</dbReference>
<dbReference type="PANTHER" id="PTHR46513">
    <property type="entry name" value="VITELLOGENIN RECEPTOR-LIKE PROTEIN-RELATED-RELATED"/>
    <property type="match status" value="1"/>
</dbReference>
<dbReference type="Pfam" id="PF14670">
    <property type="entry name" value="FXa_inhibition"/>
    <property type="match status" value="1"/>
</dbReference>
<dbReference type="InterPro" id="IPR050778">
    <property type="entry name" value="Cueball_EGF_LRP_Nidogen"/>
</dbReference>
<reference evidence="5 6" key="1">
    <citation type="journal article" date="2019" name="Sci. Data">
        <title>Hybrid genome assembly and annotation of Danionella translucida.</title>
        <authorList>
            <person name="Kadobianskyi M."/>
            <person name="Schulze L."/>
            <person name="Schuelke M."/>
            <person name="Judkewitz B."/>
        </authorList>
    </citation>
    <scope>NUCLEOTIDE SEQUENCE [LARGE SCALE GENOMIC DNA]</scope>
    <source>
        <strain evidence="5 6">Bolton</strain>
    </source>
</reference>
<gene>
    <name evidence="5" type="ORF">DNTS_022162</name>
</gene>
<dbReference type="OrthoDB" id="4062651at2759"/>
<keyword evidence="6" id="KW-1185">Reference proteome</keyword>
<organism evidence="5 6">
    <name type="scientific">Danionella cerebrum</name>
    <dbReference type="NCBI Taxonomy" id="2873325"/>
    <lineage>
        <taxon>Eukaryota</taxon>
        <taxon>Metazoa</taxon>
        <taxon>Chordata</taxon>
        <taxon>Craniata</taxon>
        <taxon>Vertebrata</taxon>
        <taxon>Euteleostomi</taxon>
        <taxon>Actinopterygii</taxon>
        <taxon>Neopterygii</taxon>
        <taxon>Teleostei</taxon>
        <taxon>Ostariophysi</taxon>
        <taxon>Cypriniformes</taxon>
        <taxon>Danionidae</taxon>
        <taxon>Danioninae</taxon>
        <taxon>Danionella</taxon>
    </lineage>
</organism>
<proteinExistence type="predicted"/>
<dbReference type="PROSITE" id="PS01187">
    <property type="entry name" value="EGF_CA"/>
    <property type="match status" value="1"/>
</dbReference>
<feature type="domain" description="EGF-like calcium-binding" evidence="4">
    <location>
        <begin position="181"/>
        <end position="219"/>
    </location>
</feature>
<dbReference type="InterPro" id="IPR011042">
    <property type="entry name" value="6-blade_b-propeller_TolB-like"/>
</dbReference>
<comment type="caution">
    <text evidence="5">The sequence shown here is derived from an EMBL/GenBank/DDBJ whole genome shotgun (WGS) entry which is preliminary data.</text>
</comment>